<dbReference type="Pfam" id="PF14120">
    <property type="entry name" value="YhzD"/>
    <property type="match status" value="1"/>
</dbReference>
<gene>
    <name evidence="1" type="ORF">ACFQO8_10415</name>
</gene>
<evidence type="ECO:0000313" key="1">
    <source>
        <dbReference type="EMBL" id="MFC7390567.1"/>
    </source>
</evidence>
<organism evidence="1 2">
    <name type="scientific">Exiguobacterium aestuarii</name>
    <dbReference type="NCBI Taxonomy" id="273527"/>
    <lineage>
        <taxon>Bacteria</taxon>
        <taxon>Bacillati</taxon>
        <taxon>Bacillota</taxon>
        <taxon>Bacilli</taxon>
        <taxon>Bacillales</taxon>
        <taxon>Bacillales Family XII. Incertae Sedis</taxon>
        <taxon>Exiguobacterium</taxon>
    </lineage>
</organism>
<proteinExistence type="predicted"/>
<comment type="caution">
    <text evidence="1">The sequence shown here is derived from an EMBL/GenBank/DDBJ whole genome shotgun (WGS) entry which is preliminary data.</text>
</comment>
<dbReference type="Proteomes" id="UP001596439">
    <property type="component" value="Unassembled WGS sequence"/>
</dbReference>
<dbReference type="RefSeq" id="WP_214789723.1">
    <property type="nucleotide sequence ID" value="NZ_JANIEL010000006.1"/>
</dbReference>
<sequence length="72" mass="7999">METYTVTGFENDGTLVLNEMFEASDDQSAKQQGLDLLRAAGHEHKGARIVRRGQLIYFERCKLPGKLKGTAS</sequence>
<evidence type="ECO:0000313" key="2">
    <source>
        <dbReference type="Proteomes" id="UP001596439"/>
    </source>
</evidence>
<reference evidence="2" key="1">
    <citation type="journal article" date="2019" name="Int. J. Syst. Evol. Microbiol.">
        <title>The Global Catalogue of Microorganisms (GCM) 10K type strain sequencing project: providing services to taxonomists for standard genome sequencing and annotation.</title>
        <authorList>
            <consortium name="The Broad Institute Genomics Platform"/>
            <consortium name="The Broad Institute Genome Sequencing Center for Infectious Disease"/>
            <person name="Wu L."/>
            <person name="Ma J."/>
        </authorList>
    </citation>
    <scope>NUCLEOTIDE SEQUENCE [LARGE SCALE GENOMIC DNA]</scope>
    <source>
        <strain evidence="2">CCUG 55590</strain>
    </source>
</reference>
<dbReference type="InterPro" id="IPR025544">
    <property type="entry name" value="YhzD"/>
</dbReference>
<name>A0ABW2PMT2_9BACL</name>
<accession>A0ABW2PMT2</accession>
<protein>
    <submittedName>
        <fullName evidence="1">YhzD family protein</fullName>
    </submittedName>
</protein>
<dbReference type="EMBL" id="JBHTCE010000001">
    <property type="protein sequence ID" value="MFC7390567.1"/>
    <property type="molecule type" value="Genomic_DNA"/>
</dbReference>
<keyword evidence="2" id="KW-1185">Reference proteome</keyword>